<dbReference type="HOGENOM" id="CLU_894602_0_0_1"/>
<evidence type="ECO:0000313" key="1">
    <source>
        <dbReference type="EMBL" id="CAP97717.1"/>
    </source>
</evidence>
<dbReference type="AlphaFoldDB" id="B6HT09"/>
<dbReference type="EMBL" id="AM920437">
    <property type="protein sequence ID" value="CAP97717.1"/>
    <property type="molecule type" value="Genomic_DNA"/>
</dbReference>
<dbReference type="BioCyc" id="PCHR:PC22G04290-MONOMER"/>
<sequence>MAETQAQSHAFLRSLIQQAKDLEPDFPSPDDFQRLGVQVVQVPLAPENDQGLQFEPCFFRPHPDKLFQKHPIHPLDLENDPQNIQYSETLKDYIEDALTEHSPENAPIIARMEYEMSLGFPPERDPYIQAKDVEDMIGSHIRAGRYGPHEWFTLGDILDNEQKCWEPHQRENDPLTYEGVEDPKPWQVVNHNRYTSRPLKPHSIMSCLAQLWPDASQGLSTHELRAIVNTMLLRVNHNPFRKCHIHPILVLSFMGDYQGRIIQASYDGKGLILQYSQLWSFADIKKAPVELFVRYRLSQTVGGIRTLS</sequence>
<keyword evidence="2" id="KW-1185">Reference proteome</keyword>
<dbReference type="VEuPathDB" id="FungiDB:PCH_Pc22g04290"/>
<dbReference type="OMA" id="HSIMSCL"/>
<dbReference type="OrthoDB" id="4453902at2759"/>
<organism evidence="1 2">
    <name type="scientific">Penicillium rubens (strain ATCC 28089 / DSM 1075 / NRRL 1951 / Wisconsin 54-1255)</name>
    <name type="common">Penicillium chrysogenum</name>
    <dbReference type="NCBI Taxonomy" id="500485"/>
    <lineage>
        <taxon>Eukaryota</taxon>
        <taxon>Fungi</taxon>
        <taxon>Dikarya</taxon>
        <taxon>Ascomycota</taxon>
        <taxon>Pezizomycotina</taxon>
        <taxon>Eurotiomycetes</taxon>
        <taxon>Eurotiomycetidae</taxon>
        <taxon>Eurotiales</taxon>
        <taxon>Aspergillaceae</taxon>
        <taxon>Penicillium</taxon>
        <taxon>Penicillium chrysogenum species complex</taxon>
    </lineage>
</organism>
<name>B6HT09_PENRW</name>
<protein>
    <submittedName>
        <fullName evidence="1">Pc22g04290 protein</fullName>
    </submittedName>
</protein>
<evidence type="ECO:0000313" key="2">
    <source>
        <dbReference type="Proteomes" id="UP000000724"/>
    </source>
</evidence>
<proteinExistence type="predicted"/>
<reference evidence="1 2" key="1">
    <citation type="journal article" date="2008" name="Nat. Biotechnol.">
        <title>Genome sequencing and analysis of the filamentous fungus Penicillium chrysogenum.</title>
        <authorList>
            <person name="van den Berg M.A."/>
            <person name="Albang R."/>
            <person name="Albermann K."/>
            <person name="Badger J.H."/>
            <person name="Daran J.-M."/>
            <person name="Driessen A.J.M."/>
            <person name="Garcia-Estrada C."/>
            <person name="Fedorova N.D."/>
            <person name="Harris D.M."/>
            <person name="Heijne W.H.M."/>
            <person name="Joardar V.S."/>
            <person name="Kiel J.A.K.W."/>
            <person name="Kovalchuk A."/>
            <person name="Martin J.F."/>
            <person name="Nierman W.C."/>
            <person name="Nijland J.G."/>
            <person name="Pronk J.T."/>
            <person name="Roubos J.A."/>
            <person name="van der Klei I.J."/>
            <person name="van Peij N.N.M.E."/>
            <person name="Veenhuis M."/>
            <person name="von Doehren H."/>
            <person name="Wagner C."/>
            <person name="Wortman J.R."/>
            <person name="Bovenberg R.A.L."/>
        </authorList>
    </citation>
    <scope>NUCLEOTIDE SEQUENCE [LARGE SCALE GENOMIC DNA]</scope>
    <source>
        <strain evidence="2">ATCC 28089 / DSM 1075 / NRRL 1951 / Wisconsin 54-1255</strain>
    </source>
</reference>
<gene>
    <name evidence="1" type="ORF">Pc22g04290</name>
    <name evidence="1" type="ORF">PCH_Pc22g04290</name>
</gene>
<accession>B6HT09</accession>
<dbReference type="Proteomes" id="UP000000724">
    <property type="component" value="Contig Pc00c22"/>
</dbReference>